<dbReference type="EMBL" id="MN739804">
    <property type="protein sequence ID" value="QHT26902.1"/>
    <property type="molecule type" value="Genomic_DNA"/>
</dbReference>
<accession>A0A6C0EDU4</accession>
<evidence type="ECO:0000313" key="2">
    <source>
        <dbReference type="EMBL" id="QHT26902.1"/>
    </source>
</evidence>
<dbReference type="AlphaFoldDB" id="A0A6C0EDU4"/>
<proteinExistence type="predicted"/>
<dbReference type="Gene3D" id="1.10.30.50">
    <property type="match status" value="1"/>
</dbReference>
<evidence type="ECO:0000259" key="1">
    <source>
        <dbReference type="SMART" id="SM00507"/>
    </source>
</evidence>
<name>A0A6C0EDU4_9ZZZZ</name>
<protein>
    <recommendedName>
        <fullName evidence="1">HNH nuclease domain-containing protein</fullName>
    </recommendedName>
</protein>
<dbReference type="CDD" id="cd00085">
    <property type="entry name" value="HNHc"/>
    <property type="match status" value="1"/>
</dbReference>
<feature type="domain" description="HNH nuclease" evidence="1">
    <location>
        <begin position="27"/>
        <end position="86"/>
    </location>
</feature>
<sequence length="168" mass="19910">MMKDKDFNQRTSELLKEYDSINEKQSKYNSNIYLNQCEICKSKNKLETHHIVWQKDFNNDKINKDKIYLQKNDASNLVVLCSLCHDKVDRNEIIINGWKETSSGVIFDYSLKDSESEIVEKKSRYPVEIIEFIKNNKEICGNDAKMCRIKIKEEYDMKISTSTIKSFW</sequence>
<dbReference type="Pfam" id="PF13391">
    <property type="entry name" value="HNH_2"/>
    <property type="match status" value="1"/>
</dbReference>
<reference evidence="2" key="1">
    <citation type="journal article" date="2020" name="Nature">
        <title>Giant virus diversity and host interactions through global metagenomics.</title>
        <authorList>
            <person name="Schulz F."/>
            <person name="Roux S."/>
            <person name="Paez-Espino D."/>
            <person name="Jungbluth S."/>
            <person name="Walsh D.A."/>
            <person name="Denef V.J."/>
            <person name="McMahon K.D."/>
            <person name="Konstantinidis K.T."/>
            <person name="Eloe-Fadrosh E.A."/>
            <person name="Kyrpides N.C."/>
            <person name="Woyke T."/>
        </authorList>
    </citation>
    <scope>NUCLEOTIDE SEQUENCE</scope>
    <source>
        <strain evidence="2">GVMAG-M-3300023179-2</strain>
    </source>
</reference>
<dbReference type="InterPro" id="IPR003615">
    <property type="entry name" value="HNH_nuc"/>
</dbReference>
<dbReference type="SMART" id="SM00507">
    <property type="entry name" value="HNHc"/>
    <property type="match status" value="1"/>
</dbReference>
<organism evidence="2">
    <name type="scientific">viral metagenome</name>
    <dbReference type="NCBI Taxonomy" id="1070528"/>
    <lineage>
        <taxon>unclassified sequences</taxon>
        <taxon>metagenomes</taxon>
        <taxon>organismal metagenomes</taxon>
    </lineage>
</organism>